<protein>
    <submittedName>
        <fullName evidence="1 2">Uncharacterized protein</fullName>
    </submittedName>
</protein>
<dbReference type="EMBL" id="ABEU02000003">
    <property type="protein sequence ID" value="PNR57022.1"/>
    <property type="molecule type" value="Genomic_DNA"/>
</dbReference>
<dbReference type="InParanoid" id="A0A2K1KTB6"/>
<evidence type="ECO:0000313" key="2">
    <source>
        <dbReference type="EnsemblPlants" id="Pp3c3_5030V3.1"/>
    </source>
</evidence>
<organism evidence="1">
    <name type="scientific">Physcomitrium patens</name>
    <name type="common">Spreading-leaved earth moss</name>
    <name type="synonym">Physcomitrella patens</name>
    <dbReference type="NCBI Taxonomy" id="3218"/>
    <lineage>
        <taxon>Eukaryota</taxon>
        <taxon>Viridiplantae</taxon>
        <taxon>Streptophyta</taxon>
        <taxon>Embryophyta</taxon>
        <taxon>Bryophyta</taxon>
        <taxon>Bryophytina</taxon>
        <taxon>Bryopsida</taxon>
        <taxon>Funariidae</taxon>
        <taxon>Funariales</taxon>
        <taxon>Funariaceae</taxon>
        <taxon>Physcomitrium</taxon>
    </lineage>
</organism>
<name>A0A2K1KTB6_PHYPA</name>
<sequence>MLFFREHIYSSSNSPFNTTIQALQGTFATQGVTFKRNFSYKTTGSIKYSDELRSPATVMAGARRNT</sequence>
<gene>
    <name evidence="1" type="ORF">PHYPA_004015</name>
</gene>
<reference evidence="2" key="3">
    <citation type="submission" date="2020-12" db="UniProtKB">
        <authorList>
            <consortium name="EnsemblPlants"/>
        </authorList>
    </citation>
    <scope>IDENTIFICATION</scope>
</reference>
<dbReference type="Gramene" id="Pp3c3_5030V3.1">
    <property type="protein sequence ID" value="Pp3c3_5030V3.1"/>
    <property type="gene ID" value="Pp3c3_5030"/>
</dbReference>
<dbReference type="EnsemblPlants" id="Pp3c3_5030V3.1">
    <property type="protein sequence ID" value="Pp3c3_5030V3.1"/>
    <property type="gene ID" value="Pp3c3_5030"/>
</dbReference>
<dbReference type="AlphaFoldDB" id="A0A2K1KTB6"/>
<accession>A0A2K1KTB6</accession>
<reference evidence="1 3" key="2">
    <citation type="journal article" date="2018" name="Plant J.">
        <title>The Physcomitrella patens chromosome-scale assembly reveals moss genome structure and evolution.</title>
        <authorList>
            <person name="Lang D."/>
            <person name="Ullrich K.K."/>
            <person name="Murat F."/>
            <person name="Fuchs J."/>
            <person name="Jenkins J."/>
            <person name="Haas F.B."/>
            <person name="Piednoel M."/>
            <person name="Gundlach H."/>
            <person name="Van Bel M."/>
            <person name="Meyberg R."/>
            <person name="Vives C."/>
            <person name="Morata J."/>
            <person name="Symeonidi A."/>
            <person name="Hiss M."/>
            <person name="Muchero W."/>
            <person name="Kamisugi Y."/>
            <person name="Saleh O."/>
            <person name="Blanc G."/>
            <person name="Decker E.L."/>
            <person name="van Gessel N."/>
            <person name="Grimwood J."/>
            <person name="Hayes R.D."/>
            <person name="Graham S.W."/>
            <person name="Gunter L.E."/>
            <person name="McDaniel S.F."/>
            <person name="Hoernstein S.N.W."/>
            <person name="Larsson A."/>
            <person name="Li F.W."/>
            <person name="Perroud P.F."/>
            <person name="Phillips J."/>
            <person name="Ranjan P."/>
            <person name="Rokshar D.S."/>
            <person name="Rothfels C.J."/>
            <person name="Schneider L."/>
            <person name="Shu S."/>
            <person name="Stevenson D.W."/>
            <person name="Thummler F."/>
            <person name="Tillich M."/>
            <person name="Villarreal Aguilar J.C."/>
            <person name="Widiez T."/>
            <person name="Wong G.K."/>
            <person name="Wymore A."/>
            <person name="Zhang Y."/>
            <person name="Zimmer A.D."/>
            <person name="Quatrano R.S."/>
            <person name="Mayer K.F.X."/>
            <person name="Goodstein D."/>
            <person name="Casacuberta J.M."/>
            <person name="Vandepoele K."/>
            <person name="Reski R."/>
            <person name="Cuming A.C."/>
            <person name="Tuskan G.A."/>
            <person name="Maumus F."/>
            <person name="Salse J."/>
            <person name="Schmutz J."/>
            <person name="Rensing S.A."/>
        </authorList>
    </citation>
    <scope>NUCLEOTIDE SEQUENCE [LARGE SCALE GENOMIC DNA]</scope>
    <source>
        <strain evidence="2 3">cv. Gransden 2004</strain>
    </source>
</reference>
<evidence type="ECO:0000313" key="3">
    <source>
        <dbReference type="Proteomes" id="UP000006727"/>
    </source>
</evidence>
<evidence type="ECO:0000313" key="1">
    <source>
        <dbReference type="EMBL" id="PNR57022.1"/>
    </source>
</evidence>
<proteinExistence type="predicted"/>
<dbReference type="Proteomes" id="UP000006727">
    <property type="component" value="Chromosome 3"/>
</dbReference>
<reference evidence="1 3" key="1">
    <citation type="journal article" date="2008" name="Science">
        <title>The Physcomitrella genome reveals evolutionary insights into the conquest of land by plants.</title>
        <authorList>
            <person name="Rensing S."/>
            <person name="Lang D."/>
            <person name="Zimmer A."/>
            <person name="Terry A."/>
            <person name="Salamov A."/>
            <person name="Shapiro H."/>
            <person name="Nishiyama T."/>
            <person name="Perroud P.-F."/>
            <person name="Lindquist E."/>
            <person name="Kamisugi Y."/>
            <person name="Tanahashi T."/>
            <person name="Sakakibara K."/>
            <person name="Fujita T."/>
            <person name="Oishi K."/>
            <person name="Shin-I T."/>
            <person name="Kuroki Y."/>
            <person name="Toyoda A."/>
            <person name="Suzuki Y."/>
            <person name="Hashimoto A."/>
            <person name="Yamaguchi K."/>
            <person name="Sugano A."/>
            <person name="Kohara Y."/>
            <person name="Fujiyama A."/>
            <person name="Anterola A."/>
            <person name="Aoki S."/>
            <person name="Ashton N."/>
            <person name="Barbazuk W.B."/>
            <person name="Barker E."/>
            <person name="Bennetzen J."/>
            <person name="Bezanilla M."/>
            <person name="Blankenship R."/>
            <person name="Cho S.H."/>
            <person name="Dutcher S."/>
            <person name="Estelle M."/>
            <person name="Fawcett J.A."/>
            <person name="Gundlach H."/>
            <person name="Hanada K."/>
            <person name="Heyl A."/>
            <person name="Hicks K.A."/>
            <person name="Hugh J."/>
            <person name="Lohr M."/>
            <person name="Mayer K."/>
            <person name="Melkozernov A."/>
            <person name="Murata T."/>
            <person name="Nelson D."/>
            <person name="Pils B."/>
            <person name="Prigge M."/>
            <person name="Reiss B."/>
            <person name="Renner T."/>
            <person name="Rombauts S."/>
            <person name="Rushton P."/>
            <person name="Sanderfoot A."/>
            <person name="Schween G."/>
            <person name="Shiu S.-H."/>
            <person name="Stueber K."/>
            <person name="Theodoulou F.L."/>
            <person name="Tu H."/>
            <person name="Van de Peer Y."/>
            <person name="Verrier P.J."/>
            <person name="Waters E."/>
            <person name="Wood A."/>
            <person name="Yang L."/>
            <person name="Cove D."/>
            <person name="Cuming A."/>
            <person name="Hasebe M."/>
            <person name="Lucas S."/>
            <person name="Mishler D.B."/>
            <person name="Reski R."/>
            <person name="Grigoriev I."/>
            <person name="Quatrano R.S."/>
            <person name="Boore J.L."/>
        </authorList>
    </citation>
    <scope>NUCLEOTIDE SEQUENCE [LARGE SCALE GENOMIC DNA]</scope>
    <source>
        <strain evidence="2 3">cv. Gransden 2004</strain>
    </source>
</reference>
<keyword evidence="3" id="KW-1185">Reference proteome</keyword>